<evidence type="ECO:0000313" key="1">
    <source>
        <dbReference type="EMBL" id="PPK48648.1"/>
    </source>
</evidence>
<protein>
    <submittedName>
        <fullName evidence="1">Outer membrane lipoprotein-sorting protein</fullName>
    </submittedName>
</protein>
<gene>
    <name evidence="1" type="ORF">BD821_10526</name>
</gene>
<name>A0A2S6FYG1_9CLOT</name>
<dbReference type="Gene3D" id="2.50.20.10">
    <property type="entry name" value="Lipoprotein localisation LolA/LolB/LppX"/>
    <property type="match status" value="1"/>
</dbReference>
<dbReference type="STRING" id="37659.GCA_000703125_01472"/>
<dbReference type="NCBIfam" id="NF041287">
    <property type="entry name" value="lipo_GerS_rel"/>
    <property type="match status" value="1"/>
</dbReference>
<dbReference type="PIRSF" id="PIRSF033729">
    <property type="entry name" value="UCP033729"/>
    <property type="match status" value="1"/>
</dbReference>
<dbReference type="InterPro" id="IPR029046">
    <property type="entry name" value="LolA/LolB/LppX"/>
</dbReference>
<accession>A0A2S6FYG1</accession>
<dbReference type="AlphaFoldDB" id="A0A2S6FYG1"/>
<dbReference type="RefSeq" id="WP_104409604.1">
    <property type="nucleotide sequence ID" value="NZ_PTIS01000005.1"/>
</dbReference>
<proteinExistence type="predicted"/>
<sequence length="203" mass="23931">MRKDIKLMILFLCLICLPVINVSCKKPAKNVDEVIDYIKSIKSYESNVEYTIKNSKRTEVKNYTQYFQKDQGYRLELGDKRSYIYKEDEILVEDIANNAKYSLDKDFDEVYKFTFIGEFIRQLYTNEDIKYFCKKIEGKSYMVVELVITGANNNLKTAFMYIDLTTNLPEKVAIFDKGGEERIVAIYKDLKINIDLDEELFKQ</sequence>
<dbReference type="SUPFAM" id="SSF89392">
    <property type="entry name" value="Prokaryotic lipoproteins and lipoprotein localization factors"/>
    <property type="match status" value="1"/>
</dbReference>
<dbReference type="OrthoDB" id="2047841at2"/>
<dbReference type="InterPro" id="IPR014584">
    <property type="entry name" value="UCP033729"/>
</dbReference>
<keyword evidence="1" id="KW-0449">Lipoprotein</keyword>
<evidence type="ECO:0000313" key="2">
    <source>
        <dbReference type="Proteomes" id="UP000239863"/>
    </source>
</evidence>
<comment type="caution">
    <text evidence="1">The sequence shown here is derived from an EMBL/GenBank/DDBJ whole genome shotgun (WGS) entry which is preliminary data.</text>
</comment>
<reference evidence="1 2" key="1">
    <citation type="submission" date="2018-02" db="EMBL/GenBank/DDBJ databases">
        <title>Genomic Encyclopedia of Archaeal and Bacterial Type Strains, Phase II (KMG-II): from individual species to whole genera.</title>
        <authorList>
            <person name="Goeker M."/>
        </authorList>
    </citation>
    <scope>NUCLEOTIDE SEQUENCE [LARGE SCALE GENOMIC DNA]</scope>
    <source>
        <strain evidence="1 2">DSM 15099</strain>
    </source>
</reference>
<dbReference type="Proteomes" id="UP000239863">
    <property type="component" value="Unassembled WGS sequence"/>
</dbReference>
<dbReference type="EMBL" id="PTIS01000005">
    <property type="protein sequence ID" value="PPK48648.1"/>
    <property type="molecule type" value="Genomic_DNA"/>
</dbReference>
<organism evidence="1 2">
    <name type="scientific">Clostridium algidicarnis DSM 15099</name>
    <dbReference type="NCBI Taxonomy" id="1121295"/>
    <lineage>
        <taxon>Bacteria</taxon>
        <taxon>Bacillati</taxon>
        <taxon>Bacillota</taxon>
        <taxon>Clostridia</taxon>
        <taxon>Eubacteriales</taxon>
        <taxon>Clostridiaceae</taxon>
        <taxon>Clostridium</taxon>
    </lineage>
</organism>